<reference evidence="1" key="2">
    <citation type="submission" date="2011-04" db="EMBL/GenBank/DDBJ databases">
        <authorList>
            <person name="Genoscope - CEA"/>
        </authorList>
    </citation>
    <scope>NUCLEOTIDE SEQUENCE</scope>
    <source>
        <strain evidence="1">R24</strain>
    </source>
</reference>
<gene>
    <name evidence="1" type="ORF">RALSY_10965</name>
</gene>
<accession>G2ZYT2</accession>
<name>G2ZYT2_9RALS</name>
<dbReference type="EMBL" id="FR854086">
    <property type="protein sequence ID" value="CCA84976.1"/>
    <property type="molecule type" value="Genomic_DNA"/>
</dbReference>
<reference evidence="1" key="1">
    <citation type="journal article" date="2011" name="PLoS ONE">
        <title>Ralstonia syzygii, the Blood Disease Bacterium and some Asian R. solanacearum strains form a single genomic species despite divergent lifestyles.</title>
        <authorList>
            <person name="Remenant B."/>
            <person name="de Cambiaire J.C."/>
            <person name="Cellier G."/>
            <person name="Jacobs J.M."/>
            <person name="Mangenot S."/>
            <person name="Barbe V."/>
            <person name="Lajus A."/>
            <person name="Vallenet D."/>
            <person name="Medigue C."/>
            <person name="Fegan M."/>
            <person name="Allen C."/>
            <person name="Prior P."/>
        </authorList>
    </citation>
    <scope>NUCLEOTIDE SEQUENCE</scope>
    <source>
        <strain evidence="1">R24</strain>
    </source>
</reference>
<sequence length="55" mass="5898">MIAMLRQGREELGRVRFLGAASLPSIGSALVELGGSARARRHSFPAHSDQPLLGR</sequence>
<organism evidence="1">
    <name type="scientific">Ralstonia syzygii R24</name>
    <dbReference type="NCBI Taxonomy" id="907261"/>
    <lineage>
        <taxon>Bacteria</taxon>
        <taxon>Pseudomonadati</taxon>
        <taxon>Pseudomonadota</taxon>
        <taxon>Betaproteobacteria</taxon>
        <taxon>Burkholderiales</taxon>
        <taxon>Burkholderiaceae</taxon>
        <taxon>Ralstonia</taxon>
        <taxon>Ralstonia solanacearum species complex</taxon>
    </lineage>
</organism>
<evidence type="ECO:0000313" key="1">
    <source>
        <dbReference type="EMBL" id="CCA84976.1"/>
    </source>
</evidence>
<proteinExistence type="predicted"/>
<dbReference type="AlphaFoldDB" id="G2ZYT2"/>
<protein>
    <submittedName>
        <fullName evidence="1">Uncharacterized protein</fullName>
    </submittedName>
</protein>